<feature type="chain" id="PRO_5045477760" evidence="1">
    <location>
        <begin position="21"/>
        <end position="94"/>
    </location>
</feature>
<protein>
    <submittedName>
        <fullName evidence="2">19327_t:CDS:1</fullName>
    </submittedName>
</protein>
<feature type="signal peptide" evidence="1">
    <location>
        <begin position="1"/>
        <end position="20"/>
    </location>
</feature>
<keyword evidence="1" id="KW-0732">Signal</keyword>
<dbReference type="Proteomes" id="UP000789901">
    <property type="component" value="Unassembled WGS sequence"/>
</dbReference>
<dbReference type="EMBL" id="CAJVQB010007598">
    <property type="protein sequence ID" value="CAG8705948.1"/>
    <property type="molecule type" value="Genomic_DNA"/>
</dbReference>
<keyword evidence="3" id="KW-1185">Reference proteome</keyword>
<evidence type="ECO:0000256" key="1">
    <source>
        <dbReference type="SAM" id="SignalP"/>
    </source>
</evidence>
<sequence length="94" mass="11137">MKTICLTAFIFIVFISIAYSHWVPRDTNTNVCYKLNDYVIYSDKRFLSYSEIKACYESTPYNKTNATKRIETVKENLKAFYVLLEQLKEDPLLF</sequence>
<comment type="caution">
    <text evidence="2">The sequence shown here is derived from an EMBL/GenBank/DDBJ whole genome shotgun (WGS) entry which is preliminary data.</text>
</comment>
<evidence type="ECO:0000313" key="2">
    <source>
        <dbReference type="EMBL" id="CAG8705948.1"/>
    </source>
</evidence>
<accession>A0ABN7UZ76</accession>
<gene>
    <name evidence="2" type="ORF">GMARGA_LOCUS12441</name>
</gene>
<organism evidence="2 3">
    <name type="scientific">Gigaspora margarita</name>
    <dbReference type="NCBI Taxonomy" id="4874"/>
    <lineage>
        <taxon>Eukaryota</taxon>
        <taxon>Fungi</taxon>
        <taxon>Fungi incertae sedis</taxon>
        <taxon>Mucoromycota</taxon>
        <taxon>Glomeromycotina</taxon>
        <taxon>Glomeromycetes</taxon>
        <taxon>Diversisporales</taxon>
        <taxon>Gigasporaceae</taxon>
        <taxon>Gigaspora</taxon>
    </lineage>
</organism>
<proteinExistence type="predicted"/>
<name>A0ABN7UZ76_GIGMA</name>
<evidence type="ECO:0000313" key="3">
    <source>
        <dbReference type="Proteomes" id="UP000789901"/>
    </source>
</evidence>
<reference evidence="2 3" key="1">
    <citation type="submission" date="2021-06" db="EMBL/GenBank/DDBJ databases">
        <authorList>
            <person name="Kallberg Y."/>
            <person name="Tangrot J."/>
            <person name="Rosling A."/>
        </authorList>
    </citation>
    <scope>NUCLEOTIDE SEQUENCE [LARGE SCALE GENOMIC DNA]</scope>
    <source>
        <strain evidence="2 3">120-4 pot B 10/14</strain>
    </source>
</reference>
<feature type="non-terminal residue" evidence="2">
    <location>
        <position position="94"/>
    </location>
</feature>